<feature type="domain" description="ELP1 alpha-solenoid" evidence="11">
    <location>
        <begin position="820"/>
        <end position="925"/>
    </location>
</feature>
<dbReference type="Pfam" id="PF04762">
    <property type="entry name" value="Beta-prop_ELP1_1st"/>
    <property type="match status" value="1"/>
</dbReference>
<evidence type="ECO:0000256" key="6">
    <source>
        <dbReference type="SAM" id="Coils"/>
    </source>
</evidence>
<dbReference type="Pfam" id="PF23925">
    <property type="entry name" value="A-sol_ELP1"/>
    <property type="match status" value="2"/>
</dbReference>
<feature type="coiled-coil region" evidence="6">
    <location>
        <begin position="1117"/>
        <end position="1148"/>
    </location>
</feature>
<dbReference type="InterPro" id="IPR056167">
    <property type="entry name" value="A-sol_ELP1"/>
</dbReference>
<feature type="domain" description="ELP1 first N-terminal beta-propeller" evidence="8">
    <location>
        <begin position="1"/>
        <end position="403"/>
    </location>
</feature>
<dbReference type="UniPathway" id="UPA00988"/>
<feature type="domain" description="ELP1 N-terminal second beta-propeller" evidence="9">
    <location>
        <begin position="441"/>
        <end position="723"/>
    </location>
</feature>
<sequence>MRNISLFSSESVLVPGAHITATAIDLDQNVLYAASERQNLDADVEIEVWKVAINTQDSQPSLMTMFSTVASSIPPKLASQVASLRVLPETSQLSLIMRGGDIGVFNLADEDAMGSHKVEVEGTVDSGILAAAWSPDESLLALVTGENKLILMASSLDVLSESPLDTSDFGEDAQINVGWGSKQTQFHGSAGKAAAQAPSASALSNVGSSPDDDTIPRISWRGDGALFVVSSLSSLNSQAPETPRKRVLRIYDRQAALQSTSEPVAGLEHTLAWRPSGNLIVATQRFGFEGGGAGKAGRHDIVFFEKNGLRHGDFGLRETLGTSGKVQVVDQELERQWGYKVKETAWSSDSNVLAVWIERDIGDVVQLWTTGNYHWYLKEEISAPPTESSNAAGRFTSVNWHPEIPLCIVLSTSGELLQQTYSLETFAALGQPPSDSGCVAVLDGENIMLTSFRTQNIPPPMSSYQLSPLSASSSTQAARTPAHVSLSSDDLLAVLWPSGGLQVWNLHTRMHTGREKSMNPVLTWSSDEDGSGHFYRQVSLSTSDGILFRTAVLGSDNRGADYITVHDIDSDLASVAHGVKLPLRNGRLVTSASSVVWQGPDGKIYDIAHRQNSVTPIASFPEFCVTAIHCAVPSGASPLFAGLSRSGKIHVADTSGNASTLATNASSMIVASGFIIFTSTSHEVHFAPLTVVSSMLANSNVEAANAIVHAWERRRVERGSRIVTAVPSAMSLVLQMPRGNLETIYPRPLVMEVVNKDLHGGDYRTAFFACRKHRIDFNAIVDYDRVTFMSRVGSFVEQIEDVDYINLFLTSIGRGSQPTEIVSAICDAIRLELESKDITKYVNSILTAHVVKTPPDHESALALLLRLRESDPHIVEDAVKYIIFLVDANSLFDTALGMYDFSLVLMIAQHAQKDPREYLPFLRELRALSKFYQRFKIDDHLKRRPKALLSLSLAGPEHFDEAKLYIEQHSLYEEALNIWKDTSEFKTILALYGDWLFERREYRQSAAVFIAAENSHKAMVAFEKSLQWQELFDLALREGMSEEEVVSTGYRVSEDLSSKKRYSEAARVLLDYCKDSRQAVIALVQGNSFSEARRIATFSRAPDLVTEIIHPGAFDSRAQFAEDITEMRDQLKKQANRLRELRVKKVEEPDAFWGTEDIALENVDVMTDVSMPATAFTRYTVAPTSASRTSKQSSRSKRKMERRVGSGKKGTVDEEEYLLKSVSKLVGRFNITQGDVNNLLPHMLQFSAAHYAEGLALRDDLRELETELKAAVEDIWKKLDEDSEFKAESWAARMEAKEKDKQIDPLQRVEKPALVSGTDWRVINLISTSH</sequence>
<dbReference type="InterPro" id="IPR056169">
    <property type="entry name" value="HB_ELP1"/>
</dbReference>
<evidence type="ECO:0000256" key="7">
    <source>
        <dbReference type="SAM" id="MobiDB-lite"/>
    </source>
</evidence>
<dbReference type="PANTHER" id="PTHR12747">
    <property type="entry name" value="ELONGATOR COMPLEX PROTEIN 1"/>
    <property type="match status" value="1"/>
</dbReference>
<comment type="function">
    <text evidence="5">Component of the elongator complex which is required for multiple tRNA modifications, including mcm5U (5-methoxycarbonylmethyl uridine), mcm5s2U (5-methoxycarbonylmethyl-2-thiouridine), and ncm5U (5-carbamoylmethyl uridine). The elongator complex catalyzes formation of carboxymethyluridine in the wobble base at position 34 in tRNAs.</text>
</comment>
<dbReference type="GO" id="GO:0005634">
    <property type="term" value="C:nucleus"/>
    <property type="evidence" value="ECO:0007669"/>
    <property type="project" value="UniProtKB-SubCell"/>
</dbReference>
<evidence type="ECO:0000256" key="2">
    <source>
        <dbReference type="ARBA" id="ARBA00006086"/>
    </source>
</evidence>
<dbReference type="GO" id="GO:0002926">
    <property type="term" value="P:tRNA wobble base 5-methoxycarbonylmethyl-2-thiouridinylation"/>
    <property type="evidence" value="ECO:0007669"/>
    <property type="project" value="TreeGrafter"/>
</dbReference>
<dbReference type="InterPro" id="IPR056165">
    <property type="entry name" value="Beta-prop_ELP1_2nd"/>
</dbReference>
<feature type="coiled-coil region" evidence="6">
    <location>
        <begin position="1254"/>
        <end position="1281"/>
    </location>
</feature>
<evidence type="ECO:0000259" key="12">
    <source>
        <dbReference type="Pfam" id="PF23936"/>
    </source>
</evidence>
<feature type="region of interest" description="Disordered" evidence="7">
    <location>
        <begin position="1182"/>
        <end position="1208"/>
    </location>
</feature>
<dbReference type="GO" id="GO:0005829">
    <property type="term" value="C:cytosol"/>
    <property type="evidence" value="ECO:0007669"/>
    <property type="project" value="TreeGrafter"/>
</dbReference>
<keyword evidence="13" id="KW-0251">Elongation factor</keyword>
<organism evidence="13 14">
    <name type="scientific">Athelia psychrophila</name>
    <dbReference type="NCBI Taxonomy" id="1759441"/>
    <lineage>
        <taxon>Eukaryota</taxon>
        <taxon>Fungi</taxon>
        <taxon>Dikarya</taxon>
        <taxon>Basidiomycota</taxon>
        <taxon>Agaricomycotina</taxon>
        <taxon>Agaricomycetes</taxon>
        <taxon>Agaricomycetidae</taxon>
        <taxon>Atheliales</taxon>
        <taxon>Atheliaceae</taxon>
        <taxon>Athelia</taxon>
    </lineage>
</organism>
<evidence type="ECO:0000313" key="14">
    <source>
        <dbReference type="Proteomes" id="UP000076532"/>
    </source>
</evidence>
<keyword evidence="5" id="KW-0539">Nucleus</keyword>
<name>A0A166BVF2_9AGAM</name>
<proteinExistence type="inferred from homology"/>
<gene>
    <name evidence="13" type="ORF">FIBSPDRAFT_936617</name>
</gene>
<dbReference type="PIRSF" id="PIRSF017233">
    <property type="entry name" value="IKAP"/>
    <property type="match status" value="1"/>
</dbReference>
<dbReference type="InterPro" id="IPR056164">
    <property type="entry name" value="Beta-prop_ELP1_1st"/>
</dbReference>
<dbReference type="Pfam" id="PF23797">
    <property type="entry name" value="Beta-prop_ELP1_2nd"/>
    <property type="match status" value="1"/>
</dbReference>
<keyword evidence="14" id="KW-1185">Reference proteome</keyword>
<dbReference type="InterPro" id="IPR006849">
    <property type="entry name" value="Elp1"/>
</dbReference>
<evidence type="ECO:0000256" key="4">
    <source>
        <dbReference type="ARBA" id="ARBA00022694"/>
    </source>
</evidence>
<evidence type="ECO:0000259" key="8">
    <source>
        <dbReference type="Pfam" id="PF04762"/>
    </source>
</evidence>
<evidence type="ECO:0000256" key="3">
    <source>
        <dbReference type="ARBA" id="ARBA00022490"/>
    </source>
</evidence>
<evidence type="ECO:0000313" key="13">
    <source>
        <dbReference type="EMBL" id="KZP13016.1"/>
    </source>
</evidence>
<dbReference type="GO" id="GO:0033588">
    <property type="term" value="C:elongator holoenzyme complex"/>
    <property type="evidence" value="ECO:0007669"/>
    <property type="project" value="InterPro"/>
</dbReference>
<evidence type="ECO:0000256" key="5">
    <source>
        <dbReference type="PIRNR" id="PIRNR017233"/>
    </source>
</evidence>
<keyword evidence="4" id="KW-0819">tRNA processing</keyword>
<evidence type="ECO:0000259" key="11">
    <source>
        <dbReference type="Pfam" id="PF23925"/>
    </source>
</evidence>
<feature type="domain" description="ELP1 TPR" evidence="10">
    <location>
        <begin position="932"/>
        <end position="1094"/>
    </location>
</feature>
<comment type="pathway">
    <text evidence="1">tRNA modification; 5-methoxycarbonylmethyl-2-thiouridine-tRNA biosynthesis.</text>
</comment>
<dbReference type="InterPro" id="IPR056166">
    <property type="entry name" value="TPR_ELP1"/>
</dbReference>
<dbReference type="PANTHER" id="PTHR12747:SF0">
    <property type="entry name" value="ELONGATOR COMPLEX PROTEIN 1"/>
    <property type="match status" value="1"/>
</dbReference>
<dbReference type="STRING" id="436010.A0A166BVF2"/>
<comment type="subcellular location">
    <subcellularLocation>
        <location evidence="5">Cytoplasm</location>
    </subcellularLocation>
    <subcellularLocation>
        <location evidence="5">Nucleus</location>
    </subcellularLocation>
</comment>
<feature type="domain" description="ELP1 alpha-solenoid" evidence="11">
    <location>
        <begin position="747"/>
        <end position="812"/>
    </location>
</feature>
<dbReference type="GO" id="GO:0000049">
    <property type="term" value="F:tRNA binding"/>
    <property type="evidence" value="ECO:0007669"/>
    <property type="project" value="TreeGrafter"/>
</dbReference>
<keyword evidence="13" id="KW-0648">Protein biosynthesis</keyword>
<dbReference type="SUPFAM" id="SSF82171">
    <property type="entry name" value="DPP6 N-terminal domain-like"/>
    <property type="match status" value="1"/>
</dbReference>
<evidence type="ECO:0000259" key="9">
    <source>
        <dbReference type="Pfam" id="PF23797"/>
    </source>
</evidence>
<dbReference type="OrthoDB" id="40048at2759"/>
<protein>
    <recommendedName>
        <fullName evidence="5">Elongator complex protein 1</fullName>
    </recommendedName>
</protein>
<dbReference type="Pfam" id="PF23936">
    <property type="entry name" value="HB_ELP1"/>
    <property type="match status" value="1"/>
</dbReference>
<reference evidence="13 14" key="1">
    <citation type="journal article" date="2016" name="Mol. Biol. Evol.">
        <title>Comparative Genomics of Early-Diverging Mushroom-Forming Fungi Provides Insights into the Origins of Lignocellulose Decay Capabilities.</title>
        <authorList>
            <person name="Nagy L.G."/>
            <person name="Riley R."/>
            <person name="Tritt A."/>
            <person name="Adam C."/>
            <person name="Daum C."/>
            <person name="Floudas D."/>
            <person name="Sun H."/>
            <person name="Yadav J.S."/>
            <person name="Pangilinan J."/>
            <person name="Larsson K.H."/>
            <person name="Matsuura K."/>
            <person name="Barry K."/>
            <person name="Labutti K."/>
            <person name="Kuo R."/>
            <person name="Ohm R.A."/>
            <person name="Bhattacharya S.S."/>
            <person name="Shirouzu T."/>
            <person name="Yoshinaga Y."/>
            <person name="Martin F.M."/>
            <person name="Grigoriev I.V."/>
            <person name="Hibbett D.S."/>
        </authorList>
    </citation>
    <scope>NUCLEOTIDE SEQUENCE [LARGE SCALE GENOMIC DNA]</scope>
    <source>
        <strain evidence="13 14">CBS 109695</strain>
    </source>
</reference>
<feature type="domain" description="ELP1 three-helical bundle" evidence="12">
    <location>
        <begin position="1103"/>
        <end position="1273"/>
    </location>
</feature>
<dbReference type="Pfam" id="PF23878">
    <property type="entry name" value="TPR_ELP1"/>
    <property type="match status" value="1"/>
</dbReference>
<accession>A0A166BVF2</accession>
<dbReference type="EMBL" id="KV417639">
    <property type="protein sequence ID" value="KZP13016.1"/>
    <property type="molecule type" value="Genomic_DNA"/>
</dbReference>
<comment type="similarity">
    <text evidence="2 5">Belongs to the ELP1/IKA1 family.</text>
</comment>
<evidence type="ECO:0000256" key="1">
    <source>
        <dbReference type="ARBA" id="ARBA00005043"/>
    </source>
</evidence>
<dbReference type="Proteomes" id="UP000076532">
    <property type="component" value="Unassembled WGS sequence"/>
</dbReference>
<evidence type="ECO:0000259" key="10">
    <source>
        <dbReference type="Pfam" id="PF23878"/>
    </source>
</evidence>
<keyword evidence="3 5" id="KW-0963">Cytoplasm</keyword>
<keyword evidence="6" id="KW-0175">Coiled coil</keyword>
<dbReference type="GO" id="GO:0003746">
    <property type="term" value="F:translation elongation factor activity"/>
    <property type="evidence" value="ECO:0007669"/>
    <property type="project" value="UniProtKB-KW"/>
</dbReference>